<dbReference type="InterPro" id="IPR058333">
    <property type="entry name" value="DUF8020"/>
</dbReference>
<feature type="chain" id="PRO_5029756195" description="DUF8020 domain-containing protein" evidence="2">
    <location>
        <begin position="25"/>
        <end position="245"/>
    </location>
</feature>
<dbReference type="OrthoDB" id="4558821at2"/>
<evidence type="ECO:0000313" key="4">
    <source>
        <dbReference type="EMBL" id="MQY30947.1"/>
    </source>
</evidence>
<dbReference type="AlphaFoldDB" id="A0A7K0DZJ0"/>
<feature type="signal peptide" evidence="2">
    <location>
        <begin position="1"/>
        <end position="24"/>
    </location>
</feature>
<evidence type="ECO:0000256" key="1">
    <source>
        <dbReference type="SAM" id="MobiDB-lite"/>
    </source>
</evidence>
<dbReference type="Proteomes" id="UP000431401">
    <property type="component" value="Unassembled WGS sequence"/>
</dbReference>
<dbReference type="Pfam" id="PF26059">
    <property type="entry name" value="DUF8020"/>
    <property type="match status" value="1"/>
</dbReference>
<gene>
    <name evidence="4" type="ORF">NRB56_65520</name>
</gene>
<reference evidence="4 5" key="1">
    <citation type="submission" date="2019-10" db="EMBL/GenBank/DDBJ databases">
        <title>Nocardia macrotermitis sp. nov. and Nocardia aurantia sp. nov., isolated from the gut of fungus growing-termite Macrotermes natalensis.</title>
        <authorList>
            <person name="Benndorf R."/>
            <person name="Schwitalla J."/>
            <person name="Martin K."/>
            <person name="De Beer W."/>
            <person name="Kaster A.-K."/>
            <person name="Vollmers J."/>
            <person name="Poulsen M."/>
            <person name="Beemelmanns C."/>
        </authorList>
    </citation>
    <scope>NUCLEOTIDE SEQUENCE [LARGE SCALE GENOMIC DNA]</scope>
    <source>
        <strain evidence="4 5">RB56</strain>
    </source>
</reference>
<accession>A0A7K0DZJ0</accession>
<evidence type="ECO:0000313" key="5">
    <source>
        <dbReference type="Proteomes" id="UP000431401"/>
    </source>
</evidence>
<organism evidence="4 5">
    <name type="scientific">Nocardia aurantia</name>
    <dbReference type="NCBI Taxonomy" id="2585199"/>
    <lineage>
        <taxon>Bacteria</taxon>
        <taxon>Bacillati</taxon>
        <taxon>Actinomycetota</taxon>
        <taxon>Actinomycetes</taxon>
        <taxon>Mycobacteriales</taxon>
        <taxon>Nocardiaceae</taxon>
        <taxon>Nocardia</taxon>
    </lineage>
</organism>
<sequence length="245" mass="23971">MHYTTTGLATLVAAITITGAPAQAQPGPAGQVRVALDGHSVILTLDNTRFARADEQVAVVDGAGATVTTIPTAIEVNQQRFALSDSISGDARTLTLTPDLPAITAAHLVPVASPMEEQLAMDQLAADLNSDTFSGLLLGALVGSVVGLGLGLASCLVTGPACLAVVPAAASAFATGGGVVGTLVGGGAALAGSGWKYLLTIQSPPGQSPYADQDRALGSGGTGVPDATPRIPSGFGAGLSSGSSS</sequence>
<dbReference type="EMBL" id="WEGI01000016">
    <property type="protein sequence ID" value="MQY30947.1"/>
    <property type="molecule type" value="Genomic_DNA"/>
</dbReference>
<comment type="caution">
    <text evidence="4">The sequence shown here is derived from an EMBL/GenBank/DDBJ whole genome shotgun (WGS) entry which is preliminary data.</text>
</comment>
<feature type="domain" description="DUF8020" evidence="3">
    <location>
        <begin position="31"/>
        <end position="99"/>
    </location>
</feature>
<protein>
    <recommendedName>
        <fullName evidence="3">DUF8020 domain-containing protein</fullName>
    </recommendedName>
</protein>
<proteinExistence type="predicted"/>
<dbReference type="RefSeq" id="WP_153348234.1">
    <property type="nucleotide sequence ID" value="NZ_WEGI01000016.1"/>
</dbReference>
<keyword evidence="2" id="KW-0732">Signal</keyword>
<evidence type="ECO:0000259" key="3">
    <source>
        <dbReference type="Pfam" id="PF26059"/>
    </source>
</evidence>
<name>A0A7K0DZJ0_9NOCA</name>
<evidence type="ECO:0000256" key="2">
    <source>
        <dbReference type="SAM" id="SignalP"/>
    </source>
</evidence>
<feature type="region of interest" description="Disordered" evidence="1">
    <location>
        <begin position="206"/>
        <end position="245"/>
    </location>
</feature>
<keyword evidence="5" id="KW-1185">Reference proteome</keyword>